<dbReference type="SUPFAM" id="SSF53335">
    <property type="entry name" value="S-adenosyl-L-methionine-dependent methyltransferases"/>
    <property type="match status" value="1"/>
</dbReference>
<feature type="domain" description="Methyltransferase FkbM" evidence="1">
    <location>
        <begin position="70"/>
        <end position="233"/>
    </location>
</feature>
<dbReference type="Pfam" id="PF05050">
    <property type="entry name" value="Methyltransf_21"/>
    <property type="match status" value="1"/>
</dbReference>
<protein>
    <recommendedName>
        <fullName evidence="1">Methyltransferase FkbM domain-containing protein</fullName>
    </recommendedName>
</protein>
<keyword evidence="3" id="KW-1185">Reference proteome</keyword>
<proteinExistence type="predicted"/>
<dbReference type="Gene3D" id="3.40.50.150">
    <property type="entry name" value="Vaccinia Virus protein VP39"/>
    <property type="match status" value="1"/>
</dbReference>
<organism evidence="2 3">
    <name type="scientific">Blastomonas fulva</name>
    <dbReference type="NCBI Taxonomy" id="1550728"/>
    <lineage>
        <taxon>Bacteria</taxon>
        <taxon>Pseudomonadati</taxon>
        <taxon>Pseudomonadota</taxon>
        <taxon>Alphaproteobacteria</taxon>
        <taxon>Sphingomonadales</taxon>
        <taxon>Sphingomonadaceae</taxon>
        <taxon>Blastomonas</taxon>
    </lineage>
</organism>
<dbReference type="InterPro" id="IPR052514">
    <property type="entry name" value="SAM-dependent_MTase"/>
</dbReference>
<sequence length="267" mass="29517">MESPTMRTLALKILKATNMDVKIRHHWVEDKKICLNTFTHKGYWYHGKNREAGVMLNFARLISPGQTVLEVGGHIGYISLYFAKLVGPQGQVHVFEPGRTNLTYIKGNIAQSSTIRLHELAVSDTEGEVKFFTENLSGQNNSLISDFAGLEANAKVAGIKPSVNVETVQAVTLDGFVSRNNLSPDFIKIDVEGAEELVVRGMQKVLAEHSPIIMIETNQTHDAVFALFHANGYVVLDEELKPYGPNSPTPTNSFCLPLEKAKQLQLA</sequence>
<evidence type="ECO:0000259" key="1">
    <source>
        <dbReference type="Pfam" id="PF05050"/>
    </source>
</evidence>
<dbReference type="Proteomes" id="UP000258016">
    <property type="component" value="Chromosome"/>
</dbReference>
<accession>A0ABN5B1X4</accession>
<dbReference type="NCBIfam" id="TIGR01444">
    <property type="entry name" value="fkbM_fam"/>
    <property type="match status" value="1"/>
</dbReference>
<name>A0ABN5B1X4_9SPHN</name>
<reference evidence="2 3" key="1">
    <citation type="submission" date="2017-03" db="EMBL/GenBank/DDBJ databases">
        <title>Complete genome sequence of Blastomonas fulva degrading microcsystin LR.</title>
        <authorList>
            <person name="Lee H.-g."/>
            <person name="Jin L."/>
            <person name="oh H.-M."/>
        </authorList>
    </citation>
    <scope>NUCLEOTIDE SEQUENCE [LARGE SCALE GENOMIC DNA]</scope>
    <source>
        <strain evidence="2 3">T2</strain>
    </source>
</reference>
<dbReference type="InterPro" id="IPR006342">
    <property type="entry name" value="FkbM_mtfrase"/>
</dbReference>
<gene>
    <name evidence="2" type="ORF">B5J99_05840</name>
</gene>
<dbReference type="InterPro" id="IPR029063">
    <property type="entry name" value="SAM-dependent_MTases_sf"/>
</dbReference>
<dbReference type="EMBL" id="CP020083">
    <property type="protein sequence ID" value="ASR51050.1"/>
    <property type="molecule type" value="Genomic_DNA"/>
</dbReference>
<dbReference type="PANTHER" id="PTHR34203">
    <property type="entry name" value="METHYLTRANSFERASE, FKBM FAMILY PROTEIN"/>
    <property type="match status" value="1"/>
</dbReference>
<evidence type="ECO:0000313" key="2">
    <source>
        <dbReference type="EMBL" id="ASR51050.1"/>
    </source>
</evidence>
<evidence type="ECO:0000313" key="3">
    <source>
        <dbReference type="Proteomes" id="UP000258016"/>
    </source>
</evidence>
<dbReference type="PANTHER" id="PTHR34203:SF15">
    <property type="entry name" value="SLL1173 PROTEIN"/>
    <property type="match status" value="1"/>
</dbReference>